<sequence>MADPVSMLTGVGGLLALTVRTSSSLHKIYGKLKNGPLLIIALSNEIADLSLVLDRVNSAKETLERLDPAENAAFITALDGQLDKARGTLQETEATALKDEVRDVRHRINDILIAHNSAISARIELELRTVSKNVLDNRTLALAQGGAFSHISTQLSTVLETTNRHRQETVSELGYICREALQANAEVSQRLSAIETVMMALLTAQSTTITPNEGRSRPRITGADFENTAVRTDTIFFGLCLTQAARCPPSCPCRCHLDLPSTGASWSMPPGLLRSVLGLLFVGYSGFPVSTPKCDYPQCAKSHTMRTMRVTITYAFPVWLLQWALCVYLQVSAKGAFYFGLSIRRRVRYSSDTIFHIVDNGTLETALKTDNRSIHDVNVKNGRSLMHFAIKYTLMDVRKYRIRHGTKRPPEYDQVEQELFPFSGSYFSEDLAEDLGFTYIHKIVVGICQLGSLGTALKNLRRTSGGVEKFNEVLNALDLSGATALHYAASLGDTMAARELLAAGARCDIGTGPARTALHWVVRGKSEHVTECVGLLLDTGADINAADFTPGLHRPIHSAISHGNHDLRLVQQLVERGADLESNTSDKAISALSYAICRARTEIIRYLLVQPGVQVENLDQDGDNILANAIQVNAHDIIIMVFDRLLLLNRAVEATQQLDNLSNTMLHQAALLGDVKTMEILAGYCQRFIGVLNPHKKNKAGLTAQQVFESRKTRIVTRF</sequence>
<evidence type="ECO:0000313" key="5">
    <source>
        <dbReference type="Proteomes" id="UP001283341"/>
    </source>
</evidence>
<reference evidence="4" key="1">
    <citation type="journal article" date="2023" name="Mol. Phylogenet. Evol.">
        <title>Genome-scale phylogeny and comparative genomics of the fungal order Sordariales.</title>
        <authorList>
            <person name="Hensen N."/>
            <person name="Bonometti L."/>
            <person name="Westerberg I."/>
            <person name="Brannstrom I.O."/>
            <person name="Guillou S."/>
            <person name="Cros-Aarteil S."/>
            <person name="Calhoun S."/>
            <person name="Haridas S."/>
            <person name="Kuo A."/>
            <person name="Mondo S."/>
            <person name="Pangilinan J."/>
            <person name="Riley R."/>
            <person name="LaButti K."/>
            <person name="Andreopoulos B."/>
            <person name="Lipzen A."/>
            <person name="Chen C."/>
            <person name="Yan M."/>
            <person name="Daum C."/>
            <person name="Ng V."/>
            <person name="Clum A."/>
            <person name="Steindorff A."/>
            <person name="Ohm R.A."/>
            <person name="Martin F."/>
            <person name="Silar P."/>
            <person name="Natvig D.O."/>
            <person name="Lalanne C."/>
            <person name="Gautier V."/>
            <person name="Ament-Velasquez S.L."/>
            <person name="Kruys A."/>
            <person name="Hutchinson M.I."/>
            <person name="Powell A.J."/>
            <person name="Barry K."/>
            <person name="Miller A.N."/>
            <person name="Grigoriev I.V."/>
            <person name="Debuchy R."/>
            <person name="Gladieux P."/>
            <person name="Hiltunen Thoren M."/>
            <person name="Johannesson H."/>
        </authorList>
    </citation>
    <scope>NUCLEOTIDE SEQUENCE</scope>
    <source>
        <strain evidence="4">CBS 118394</strain>
    </source>
</reference>
<dbReference type="SMART" id="SM00248">
    <property type="entry name" value="ANK"/>
    <property type="match status" value="7"/>
</dbReference>
<evidence type="ECO:0000313" key="4">
    <source>
        <dbReference type="EMBL" id="KAK3319029.1"/>
    </source>
</evidence>
<evidence type="ECO:0000256" key="2">
    <source>
        <dbReference type="ARBA" id="ARBA00023043"/>
    </source>
</evidence>
<comment type="caution">
    <text evidence="4">The sequence shown here is derived from an EMBL/GenBank/DDBJ whole genome shotgun (WGS) entry which is preliminary data.</text>
</comment>
<accession>A0AAE0I5M3</accession>
<dbReference type="InterPro" id="IPR036770">
    <property type="entry name" value="Ankyrin_rpt-contain_sf"/>
</dbReference>
<dbReference type="Proteomes" id="UP001283341">
    <property type="component" value="Unassembled WGS sequence"/>
</dbReference>
<keyword evidence="5" id="KW-1185">Reference proteome</keyword>
<reference evidence="4" key="2">
    <citation type="submission" date="2023-06" db="EMBL/GenBank/DDBJ databases">
        <authorList>
            <consortium name="Lawrence Berkeley National Laboratory"/>
            <person name="Haridas S."/>
            <person name="Hensen N."/>
            <person name="Bonometti L."/>
            <person name="Westerberg I."/>
            <person name="Brannstrom I.O."/>
            <person name="Guillou S."/>
            <person name="Cros-Aarteil S."/>
            <person name="Calhoun S."/>
            <person name="Kuo A."/>
            <person name="Mondo S."/>
            <person name="Pangilinan J."/>
            <person name="Riley R."/>
            <person name="Labutti K."/>
            <person name="Andreopoulos B."/>
            <person name="Lipzen A."/>
            <person name="Chen C."/>
            <person name="Yanf M."/>
            <person name="Daum C."/>
            <person name="Ng V."/>
            <person name="Clum A."/>
            <person name="Steindorff A."/>
            <person name="Ohm R."/>
            <person name="Martin F."/>
            <person name="Silar P."/>
            <person name="Natvig D."/>
            <person name="Lalanne C."/>
            <person name="Gautier V."/>
            <person name="Ament-Velasquez S.L."/>
            <person name="Kruys A."/>
            <person name="Hutchinson M.I."/>
            <person name="Powell A.J."/>
            <person name="Barry K."/>
            <person name="Miller A.N."/>
            <person name="Grigoriev I.V."/>
            <person name="Debuchy R."/>
            <person name="Gladieux P."/>
            <person name="Thoren M.H."/>
            <person name="Johannesson H."/>
        </authorList>
    </citation>
    <scope>NUCLEOTIDE SEQUENCE</scope>
    <source>
        <strain evidence="4">CBS 118394</strain>
    </source>
</reference>
<dbReference type="SUPFAM" id="SSF48403">
    <property type="entry name" value="Ankyrin repeat"/>
    <property type="match status" value="1"/>
</dbReference>
<dbReference type="AlphaFoldDB" id="A0AAE0I5M3"/>
<feature type="repeat" description="ANK" evidence="3">
    <location>
        <begin position="513"/>
        <end position="548"/>
    </location>
</feature>
<dbReference type="InterPro" id="IPR002110">
    <property type="entry name" value="Ankyrin_rpt"/>
</dbReference>
<gene>
    <name evidence="4" type="ORF">B0H66DRAFT_533532</name>
</gene>
<protein>
    <submittedName>
        <fullName evidence="4">Ankyrin repeat-containing domain protein</fullName>
    </submittedName>
</protein>
<dbReference type="PANTHER" id="PTHR24198">
    <property type="entry name" value="ANKYRIN REPEAT AND PROTEIN KINASE DOMAIN-CONTAINING PROTEIN"/>
    <property type="match status" value="1"/>
</dbReference>
<organism evidence="4 5">
    <name type="scientific">Apodospora peruviana</name>
    <dbReference type="NCBI Taxonomy" id="516989"/>
    <lineage>
        <taxon>Eukaryota</taxon>
        <taxon>Fungi</taxon>
        <taxon>Dikarya</taxon>
        <taxon>Ascomycota</taxon>
        <taxon>Pezizomycotina</taxon>
        <taxon>Sordariomycetes</taxon>
        <taxon>Sordariomycetidae</taxon>
        <taxon>Sordariales</taxon>
        <taxon>Lasiosphaeriaceae</taxon>
        <taxon>Apodospora</taxon>
    </lineage>
</organism>
<dbReference type="PANTHER" id="PTHR24198:SF165">
    <property type="entry name" value="ANKYRIN REPEAT-CONTAINING PROTEIN-RELATED"/>
    <property type="match status" value="1"/>
</dbReference>
<keyword evidence="2 3" id="KW-0040">ANK repeat</keyword>
<keyword evidence="1" id="KW-0677">Repeat</keyword>
<dbReference type="EMBL" id="JAUEDM010000004">
    <property type="protein sequence ID" value="KAK3319029.1"/>
    <property type="molecule type" value="Genomic_DNA"/>
</dbReference>
<dbReference type="Gene3D" id="1.25.40.20">
    <property type="entry name" value="Ankyrin repeat-containing domain"/>
    <property type="match status" value="2"/>
</dbReference>
<evidence type="ECO:0000256" key="3">
    <source>
        <dbReference type="PROSITE-ProRule" id="PRU00023"/>
    </source>
</evidence>
<proteinExistence type="predicted"/>
<evidence type="ECO:0000256" key="1">
    <source>
        <dbReference type="ARBA" id="ARBA00022737"/>
    </source>
</evidence>
<feature type="repeat" description="ANK" evidence="3">
    <location>
        <begin position="551"/>
        <end position="585"/>
    </location>
</feature>
<dbReference type="PROSITE" id="PS50088">
    <property type="entry name" value="ANK_REPEAT"/>
    <property type="match status" value="3"/>
</dbReference>
<dbReference type="PRINTS" id="PR01415">
    <property type="entry name" value="ANKYRIN"/>
</dbReference>
<dbReference type="PROSITE" id="PS50297">
    <property type="entry name" value="ANK_REP_REGION"/>
    <property type="match status" value="2"/>
</dbReference>
<feature type="repeat" description="ANK" evidence="3">
    <location>
        <begin position="480"/>
        <end position="512"/>
    </location>
</feature>
<name>A0AAE0I5M3_9PEZI</name>
<dbReference type="Pfam" id="PF12796">
    <property type="entry name" value="Ank_2"/>
    <property type="match status" value="1"/>
</dbReference>